<keyword evidence="1" id="KW-0678">Repressor</keyword>
<dbReference type="GO" id="GO:0043565">
    <property type="term" value="F:sequence-specific DNA binding"/>
    <property type="evidence" value="ECO:0007669"/>
    <property type="project" value="InterPro"/>
</dbReference>
<dbReference type="Pfam" id="PF02311">
    <property type="entry name" value="AraC_binding"/>
    <property type="match status" value="1"/>
</dbReference>
<dbReference type="InterPro" id="IPR009057">
    <property type="entry name" value="Homeodomain-like_sf"/>
</dbReference>
<dbReference type="InterPro" id="IPR018060">
    <property type="entry name" value="HTH_AraC"/>
</dbReference>
<dbReference type="KEGG" id="bpm:BURPS1710b_2619"/>
<keyword evidence="5" id="KW-0804">Transcription</keyword>
<evidence type="ECO:0000256" key="2">
    <source>
        <dbReference type="ARBA" id="ARBA00023015"/>
    </source>
</evidence>
<dbReference type="SMART" id="SM00342">
    <property type="entry name" value="HTH_ARAC"/>
    <property type="match status" value="1"/>
</dbReference>
<dbReference type="Pfam" id="PF12833">
    <property type="entry name" value="HTH_18"/>
    <property type="match status" value="1"/>
</dbReference>
<dbReference type="SUPFAM" id="SSF46689">
    <property type="entry name" value="Homeodomain-like"/>
    <property type="match status" value="1"/>
</dbReference>
<gene>
    <name evidence="8" type="ordered locus">BURPS1710b_2619</name>
</gene>
<dbReference type="PROSITE" id="PS01124">
    <property type="entry name" value="HTH_ARAC_FAMILY_2"/>
    <property type="match status" value="1"/>
</dbReference>
<dbReference type="CDD" id="cd06124">
    <property type="entry name" value="cupin_NimR-like_N"/>
    <property type="match status" value="1"/>
</dbReference>
<dbReference type="PANTHER" id="PTHR11019:SF159">
    <property type="entry name" value="TRANSCRIPTIONAL REGULATOR-RELATED"/>
    <property type="match status" value="1"/>
</dbReference>
<evidence type="ECO:0000256" key="4">
    <source>
        <dbReference type="ARBA" id="ARBA00023159"/>
    </source>
</evidence>
<dbReference type="InterPro" id="IPR003313">
    <property type="entry name" value="AraC-bd"/>
</dbReference>
<dbReference type="EnsemblBacteria" id="ABA50124">
    <property type="protein sequence ID" value="ABA50124"/>
    <property type="gene ID" value="BURPS1710b_2619"/>
</dbReference>
<keyword evidence="4" id="KW-0010">Activator</keyword>
<evidence type="ECO:0000256" key="1">
    <source>
        <dbReference type="ARBA" id="ARBA00022491"/>
    </source>
</evidence>
<evidence type="ECO:0000256" key="6">
    <source>
        <dbReference type="SAM" id="MobiDB-lite"/>
    </source>
</evidence>
<evidence type="ECO:0000313" key="8">
    <source>
        <dbReference type="EMBL" id="ABA50124.1"/>
    </source>
</evidence>
<dbReference type="Proteomes" id="UP000002700">
    <property type="component" value="Chromosome I"/>
</dbReference>
<dbReference type="InterPro" id="IPR020449">
    <property type="entry name" value="Tscrpt_reg_AraC-type_HTH"/>
</dbReference>
<sequence length="450" mass="49152">MRGEREHADAAFGKFVRIAHAAVHDDAGPAILLGELAEVAADERATQAAAAVDDEHAPRAVLLERRAHERVVLEQLERRSRPRETPHAAERAEHGLEHAQRAGREAVFVRVAKVGGGEHHVEISWRVVGCRSGIIGEENSPLRRVEGSPYNSRMPPAPRLRSPMSPSVPLFAQPPAATIDVPSEFAPTRSHPMRVRARAIAAGMRVPPHAHAWAQLAYASRGVLRLATAGSTWMVPPSRAIWVPPRIAHEVVIVEDAYLRTLYVDESAVPGGLDACRVVEVSGLLRELIVALEARSLNRTRERLLAELVLDELTRAEPLPLAVPMPTEKRLRALCEAVLAHPAQGESLEHWAAGVGASTRTIARLFKQELSVSFSQWRQQALLARAIPLLNQGRPLSHIANELGYQSQSAFSAMFRRAFGASPRAFIQRGDMHAASELASTDDGDAEPLL</sequence>
<proteinExistence type="predicted"/>
<name>Q3JQZ2_BURP1</name>
<evidence type="ECO:0000256" key="5">
    <source>
        <dbReference type="ARBA" id="ARBA00023163"/>
    </source>
</evidence>
<dbReference type="GO" id="GO:0003700">
    <property type="term" value="F:DNA-binding transcription factor activity"/>
    <property type="evidence" value="ECO:0007669"/>
    <property type="project" value="InterPro"/>
</dbReference>
<dbReference type="PANTHER" id="PTHR11019">
    <property type="entry name" value="HTH-TYPE TRANSCRIPTIONAL REGULATOR NIMR"/>
    <property type="match status" value="1"/>
</dbReference>
<keyword evidence="3" id="KW-0238">DNA-binding</keyword>
<keyword evidence="2" id="KW-0805">Transcription regulation</keyword>
<evidence type="ECO:0000256" key="3">
    <source>
        <dbReference type="ARBA" id="ARBA00023125"/>
    </source>
</evidence>
<dbReference type="InterPro" id="IPR011051">
    <property type="entry name" value="RmlC_Cupin_sf"/>
</dbReference>
<accession>Q3JQZ2</accession>
<reference evidence="8 9" key="1">
    <citation type="submission" date="2005-09" db="EMBL/GenBank/DDBJ databases">
        <authorList>
            <person name="Woods D.E."/>
            <person name="Nierman W.C."/>
        </authorList>
    </citation>
    <scope>NUCLEOTIDE SEQUENCE [LARGE SCALE GENOMIC DNA]</scope>
    <source>
        <strain evidence="8 9">1710b</strain>
    </source>
</reference>
<dbReference type="FunFam" id="1.10.10.60:FF:000132">
    <property type="entry name" value="AraC family transcriptional regulator"/>
    <property type="match status" value="1"/>
</dbReference>
<protein>
    <submittedName>
        <fullName evidence="8">Transcriptional regulator, AraC family</fullName>
    </submittedName>
</protein>
<dbReference type="AlphaFoldDB" id="Q3JQZ2"/>
<dbReference type="HOGENOM" id="CLU_607903_0_0_4"/>
<organism evidence="8 9">
    <name type="scientific">Burkholderia pseudomallei (strain 1710b)</name>
    <dbReference type="NCBI Taxonomy" id="320372"/>
    <lineage>
        <taxon>Bacteria</taxon>
        <taxon>Pseudomonadati</taxon>
        <taxon>Pseudomonadota</taxon>
        <taxon>Betaproteobacteria</taxon>
        <taxon>Burkholderiales</taxon>
        <taxon>Burkholderiaceae</taxon>
        <taxon>Burkholderia</taxon>
        <taxon>pseudomallei group</taxon>
    </lineage>
</organism>
<evidence type="ECO:0000313" key="9">
    <source>
        <dbReference type="Proteomes" id="UP000002700"/>
    </source>
</evidence>
<dbReference type="Gene3D" id="2.60.120.10">
    <property type="entry name" value="Jelly Rolls"/>
    <property type="match status" value="1"/>
</dbReference>
<dbReference type="Gene3D" id="1.10.10.60">
    <property type="entry name" value="Homeodomain-like"/>
    <property type="match status" value="1"/>
</dbReference>
<dbReference type="SUPFAM" id="SSF51182">
    <property type="entry name" value="RmlC-like cupins"/>
    <property type="match status" value="1"/>
</dbReference>
<dbReference type="InterPro" id="IPR014710">
    <property type="entry name" value="RmlC-like_jellyroll"/>
</dbReference>
<feature type="region of interest" description="Disordered" evidence="6">
    <location>
        <begin position="75"/>
        <end position="100"/>
    </location>
</feature>
<dbReference type="EMBL" id="CP000124">
    <property type="protein sequence ID" value="ABA50124.1"/>
    <property type="molecule type" value="Genomic_DNA"/>
</dbReference>
<dbReference type="PRINTS" id="PR00032">
    <property type="entry name" value="HTHARAC"/>
</dbReference>
<evidence type="ECO:0000259" key="7">
    <source>
        <dbReference type="PROSITE" id="PS01124"/>
    </source>
</evidence>
<feature type="domain" description="HTH araC/xylS-type" evidence="7">
    <location>
        <begin position="329"/>
        <end position="429"/>
    </location>
</feature>